<dbReference type="PANTHER" id="PTHR35910:SF6">
    <property type="entry name" value="2EXR DOMAIN-CONTAINING PROTEIN"/>
    <property type="match status" value="1"/>
</dbReference>
<dbReference type="PANTHER" id="PTHR35910">
    <property type="entry name" value="2EXR DOMAIN-CONTAINING PROTEIN"/>
    <property type="match status" value="1"/>
</dbReference>
<sequence length="410" mass="47339">MSSKNHLKIFTHDSSPPGPKPTSFPKFASLPTEIRLNIWKWTLRHQRIIQIRLHMHLVLHVNRAENGLPVPPIYPGENDPSYYPVVQGQQVLSKLLRVNKESRMVALSFYRVHLPCWLTRGASKKDLWVPGTVYYNPEYDFLHIQQDTMHFVDFVYKLKTDHDPRHIGLRNLALCSNMMGTGLHGIQPSRISPPTMKAFREVLAGLHEVWFVNIQTLVRQLCGRETGWPIMEETFFDRSFPIAAMSLRFDRIGQDPRPISNDLRGLHTINPYYQYESWLRALDKLGVKRTGIQYRFLLAFTPGNEDDDIYNYEDATKWLKKEDDIWTGKYKSDGPFSSLNLTETPASELPRFRDEDLNKAVRPAIGFWLFPVDAFCKDSSSTGSHPSHPRITGLDIAEHWPELAVSRISS</sequence>
<comment type="caution">
    <text evidence="3">The sequence shown here is derived from an EMBL/GenBank/DDBJ whole genome shotgun (WGS) entry which is preliminary data.</text>
</comment>
<keyword evidence="4" id="KW-1185">Reference proteome</keyword>
<organism evidence="3 4">
    <name type="scientific">Fusarium austroafricanum</name>
    <dbReference type="NCBI Taxonomy" id="2364996"/>
    <lineage>
        <taxon>Eukaryota</taxon>
        <taxon>Fungi</taxon>
        <taxon>Dikarya</taxon>
        <taxon>Ascomycota</taxon>
        <taxon>Pezizomycotina</taxon>
        <taxon>Sordariomycetes</taxon>
        <taxon>Hypocreomycetidae</taxon>
        <taxon>Hypocreales</taxon>
        <taxon>Nectriaceae</taxon>
        <taxon>Fusarium</taxon>
        <taxon>Fusarium concolor species complex</taxon>
    </lineage>
</organism>
<dbReference type="InterPro" id="IPR045518">
    <property type="entry name" value="2EXR"/>
</dbReference>
<accession>A0A8H4KHU9</accession>
<proteinExistence type="predicted"/>
<name>A0A8H4KHU9_9HYPO</name>
<dbReference type="EMBL" id="JAADJG010000260">
    <property type="protein sequence ID" value="KAF4450071.1"/>
    <property type="molecule type" value="Genomic_DNA"/>
</dbReference>
<dbReference type="AlphaFoldDB" id="A0A8H4KHU9"/>
<reference evidence="3" key="1">
    <citation type="submission" date="2020-01" db="EMBL/GenBank/DDBJ databases">
        <title>Identification and distribution of gene clusters putatively required for synthesis of sphingolipid metabolism inhibitors in phylogenetically diverse species of the filamentous fungus Fusarium.</title>
        <authorList>
            <person name="Kim H.-S."/>
            <person name="Busman M."/>
            <person name="Brown D.W."/>
            <person name="Divon H."/>
            <person name="Uhlig S."/>
            <person name="Proctor R.H."/>
        </authorList>
    </citation>
    <scope>NUCLEOTIDE SEQUENCE</scope>
    <source>
        <strain evidence="3">NRRL 53441</strain>
    </source>
</reference>
<dbReference type="OrthoDB" id="3469466at2759"/>
<evidence type="ECO:0000256" key="1">
    <source>
        <dbReference type="SAM" id="MobiDB-lite"/>
    </source>
</evidence>
<feature type="domain" description="2EXR" evidence="2">
    <location>
        <begin position="24"/>
        <end position="142"/>
    </location>
</feature>
<gene>
    <name evidence="3" type="ORF">F53441_6776</name>
</gene>
<feature type="region of interest" description="Disordered" evidence="1">
    <location>
        <begin position="1"/>
        <end position="24"/>
    </location>
</feature>
<protein>
    <submittedName>
        <fullName evidence="3">Acyl- oxidase</fullName>
    </submittedName>
</protein>
<dbReference type="Proteomes" id="UP000605986">
    <property type="component" value="Unassembled WGS sequence"/>
</dbReference>
<evidence type="ECO:0000259" key="2">
    <source>
        <dbReference type="Pfam" id="PF20150"/>
    </source>
</evidence>
<evidence type="ECO:0000313" key="3">
    <source>
        <dbReference type="EMBL" id="KAF4450071.1"/>
    </source>
</evidence>
<evidence type="ECO:0000313" key="4">
    <source>
        <dbReference type="Proteomes" id="UP000605986"/>
    </source>
</evidence>
<dbReference type="Pfam" id="PF20150">
    <property type="entry name" value="2EXR"/>
    <property type="match status" value="1"/>
</dbReference>